<dbReference type="SMART" id="SM00312">
    <property type="entry name" value="PX"/>
    <property type="match status" value="1"/>
</dbReference>
<sequence length="583" mass="65102">MSFLEKPAPGRMLLDDTVPLTAVIEASQNLQSHTEYIVRVQRGVSAENSWQVIRRYSDFDVLNSSLMVCGITLPLPPKKLIGNMDREFIAERQRGLQAFLDSITQHPLLSSSLTIKKFLDPNNYSANYTEIALQQVSMFFRSDLKWEVVEPLKDNGWRIRKKFFLIKNKEQPKERYLLSWVDLGPDKFLSDKDLQSAMKLLTSLSTPYLCPLLFSSTSESSALLIRPFSERGSLRDHICKVKPRESYLKKYCNPKKSQGLELQHIKLYGRQILEGLKLLHDGGLFFGHLHASNVIVDDGVCRLMDVENGMLGVPSALRPAFTQLRKINTTESIDVFCFGYLLYEMTYGRPPDSVPVDQYPDVPSTAVVSVLQSMLSAEACKSGMPRVSELLQTPLFRDVQLQHSEKLQIKVPSRLKEALKTAKESLEKRLQEEQRGLHQHRRLTRAQSHHGSEEEKKRRKILARKKSRQSAYENEEDVSVRNNNNSGSGASSPPTCPSSPTPPVHHRACSILTVSLGALTAPPPPPPSSPPPTLDSSSCPPPPPLSSPHGAGGGRTALLSSIQAFSKGKLKKADSVDHSKPII</sequence>
<evidence type="ECO:0000256" key="9">
    <source>
        <dbReference type="ARBA" id="ARBA00069935"/>
    </source>
</evidence>
<dbReference type="GO" id="GO:0004672">
    <property type="term" value="F:protein kinase activity"/>
    <property type="evidence" value="ECO:0007669"/>
    <property type="project" value="InterPro"/>
</dbReference>
<dbReference type="FunFam" id="1.10.510.10:FF:000830">
    <property type="entry name" value="PX domain-containing serine/threonine kinase"/>
    <property type="match status" value="1"/>
</dbReference>
<dbReference type="SUPFAM" id="SSF64268">
    <property type="entry name" value="PX domain"/>
    <property type="match status" value="1"/>
</dbReference>
<organism evidence="15 16">
    <name type="scientific">Cottoperca gobio</name>
    <name type="common">Frogmouth</name>
    <name type="synonym">Aphritis gobio</name>
    <dbReference type="NCBI Taxonomy" id="56716"/>
    <lineage>
        <taxon>Eukaryota</taxon>
        <taxon>Metazoa</taxon>
        <taxon>Chordata</taxon>
        <taxon>Craniata</taxon>
        <taxon>Vertebrata</taxon>
        <taxon>Euteleostomi</taxon>
        <taxon>Actinopterygii</taxon>
        <taxon>Neopterygii</taxon>
        <taxon>Teleostei</taxon>
        <taxon>Neoteleostei</taxon>
        <taxon>Acanthomorphata</taxon>
        <taxon>Eupercaria</taxon>
        <taxon>Perciformes</taxon>
        <taxon>Notothenioidei</taxon>
        <taxon>Bovichtidae</taxon>
        <taxon>Cottoperca</taxon>
    </lineage>
</organism>
<feature type="domain" description="WH2" evidence="14">
    <location>
        <begin position="554"/>
        <end position="573"/>
    </location>
</feature>
<dbReference type="PROSITE" id="PS50011">
    <property type="entry name" value="PROTEIN_KINASE_DOM"/>
    <property type="match status" value="1"/>
</dbReference>
<dbReference type="GO" id="GO:0003779">
    <property type="term" value="F:actin binding"/>
    <property type="evidence" value="ECO:0007669"/>
    <property type="project" value="UniProtKB-KW"/>
</dbReference>
<evidence type="ECO:0000313" key="16">
    <source>
        <dbReference type="RefSeq" id="XP_029288473.1"/>
    </source>
</evidence>
<evidence type="ECO:0000256" key="5">
    <source>
        <dbReference type="ARBA" id="ARBA00023136"/>
    </source>
</evidence>
<name>A0A6J2PQM0_COTGO</name>
<evidence type="ECO:0000256" key="8">
    <source>
        <dbReference type="ARBA" id="ARBA00054468"/>
    </source>
</evidence>
<keyword evidence="3" id="KW-1003">Cell membrane</keyword>
<dbReference type="Pfam" id="PF00787">
    <property type="entry name" value="PX"/>
    <property type="match status" value="1"/>
</dbReference>
<evidence type="ECO:0000259" key="12">
    <source>
        <dbReference type="PROSITE" id="PS50011"/>
    </source>
</evidence>
<dbReference type="Gene3D" id="3.30.1520.10">
    <property type="entry name" value="Phox-like domain"/>
    <property type="match status" value="1"/>
</dbReference>
<dbReference type="GO" id="GO:0045022">
    <property type="term" value="P:early endosome to late endosome transport"/>
    <property type="evidence" value="ECO:0007669"/>
    <property type="project" value="TreeGrafter"/>
</dbReference>
<evidence type="ECO:0000256" key="3">
    <source>
        <dbReference type="ARBA" id="ARBA00022475"/>
    </source>
</evidence>
<accession>A0A6J2PQM0</accession>
<dbReference type="Proteomes" id="UP000504630">
    <property type="component" value="Chromosome 5"/>
</dbReference>
<keyword evidence="5" id="KW-0472">Membrane</keyword>
<dbReference type="GO" id="GO:0005886">
    <property type="term" value="C:plasma membrane"/>
    <property type="evidence" value="ECO:0007669"/>
    <property type="project" value="UniProtKB-SubCell"/>
</dbReference>
<dbReference type="GeneID" id="115008785"/>
<evidence type="ECO:0000256" key="1">
    <source>
        <dbReference type="ARBA" id="ARBA00004202"/>
    </source>
</evidence>
<feature type="compositionally biased region" description="Basic residues" evidence="11">
    <location>
        <begin position="457"/>
        <end position="468"/>
    </location>
</feature>
<evidence type="ECO:0000256" key="6">
    <source>
        <dbReference type="ARBA" id="ARBA00023203"/>
    </source>
</evidence>
<dbReference type="InterPro" id="IPR037903">
    <property type="entry name" value="MONaKA_PX"/>
</dbReference>
<dbReference type="InterPro" id="IPR011009">
    <property type="entry name" value="Kinase-like_dom_sf"/>
</dbReference>
<comment type="function">
    <text evidence="8">Binds to and modulates brain Na,K-ATPase subunits ATP1B1 and ATP1B3 and may thereby participate in the regulation of electrical excitability and synaptic transmission. May not display kinase activity.</text>
</comment>
<evidence type="ECO:0000256" key="7">
    <source>
        <dbReference type="ARBA" id="ARBA00038349"/>
    </source>
</evidence>
<dbReference type="CTD" id="54899"/>
<dbReference type="SUPFAM" id="SSF56112">
    <property type="entry name" value="Protein kinase-like (PK-like)"/>
    <property type="match status" value="1"/>
</dbReference>
<dbReference type="PANTHER" id="PTHR22999:SF40">
    <property type="entry name" value="PX DOMAIN-CONTAINING PROTEIN KINASE-LIKE PROTEIN"/>
    <property type="match status" value="1"/>
</dbReference>
<proteinExistence type="inferred from homology"/>
<dbReference type="FunCoup" id="A0A6J2PQM0">
    <property type="interactions" value="862"/>
</dbReference>
<evidence type="ECO:0000256" key="4">
    <source>
        <dbReference type="ARBA" id="ARBA00022490"/>
    </source>
</evidence>
<reference evidence="16" key="1">
    <citation type="submission" date="2025-08" db="UniProtKB">
        <authorList>
            <consortium name="RefSeq"/>
        </authorList>
    </citation>
    <scope>IDENTIFICATION</scope>
</reference>
<feature type="compositionally biased region" description="Pro residues" evidence="11">
    <location>
        <begin position="521"/>
        <end position="546"/>
    </location>
</feature>
<dbReference type="InterPro" id="IPR036871">
    <property type="entry name" value="PX_dom_sf"/>
</dbReference>
<gene>
    <name evidence="16" type="primary">pxk</name>
</gene>
<evidence type="ECO:0000256" key="10">
    <source>
        <dbReference type="ARBA" id="ARBA00076739"/>
    </source>
</evidence>
<dbReference type="Gene3D" id="1.10.510.10">
    <property type="entry name" value="Transferase(Phosphotransferase) domain 1"/>
    <property type="match status" value="1"/>
</dbReference>
<feature type="region of interest" description="Disordered" evidence="11">
    <location>
        <begin position="517"/>
        <end position="560"/>
    </location>
</feature>
<dbReference type="InterPro" id="IPR003124">
    <property type="entry name" value="WH2_dom"/>
</dbReference>
<dbReference type="PROSITE" id="PS51082">
    <property type="entry name" value="WH2"/>
    <property type="match status" value="1"/>
</dbReference>
<evidence type="ECO:0000256" key="2">
    <source>
        <dbReference type="ARBA" id="ARBA00004496"/>
    </source>
</evidence>
<keyword evidence="6" id="KW-0009">Actin-binding</keyword>
<dbReference type="InterPro" id="IPR001683">
    <property type="entry name" value="PX_dom"/>
</dbReference>
<dbReference type="GO" id="GO:0008333">
    <property type="term" value="P:endosome to lysosome transport"/>
    <property type="evidence" value="ECO:0007669"/>
    <property type="project" value="TreeGrafter"/>
</dbReference>
<comment type="similarity">
    <text evidence="7">Belongs to the protein kinase superfamily.</text>
</comment>
<dbReference type="InterPro" id="IPR051837">
    <property type="entry name" value="SortingNexin/PXDomain-PKLike"/>
</dbReference>
<evidence type="ECO:0000259" key="14">
    <source>
        <dbReference type="PROSITE" id="PS51082"/>
    </source>
</evidence>
<dbReference type="GO" id="GO:0043271">
    <property type="term" value="P:negative regulation of monoatomic ion transport"/>
    <property type="evidence" value="ECO:0007669"/>
    <property type="project" value="TreeGrafter"/>
</dbReference>
<dbReference type="KEGG" id="cgob:115008785"/>
<dbReference type="AlphaFoldDB" id="A0A6J2PQM0"/>
<dbReference type="PROSITE" id="PS50195">
    <property type="entry name" value="PX"/>
    <property type="match status" value="1"/>
</dbReference>
<keyword evidence="15" id="KW-1185">Reference proteome</keyword>
<evidence type="ECO:0000313" key="15">
    <source>
        <dbReference type="Proteomes" id="UP000504630"/>
    </source>
</evidence>
<feature type="region of interest" description="Disordered" evidence="11">
    <location>
        <begin position="427"/>
        <end position="505"/>
    </location>
</feature>
<dbReference type="OrthoDB" id="41200at2759"/>
<feature type="compositionally biased region" description="Basic and acidic residues" evidence="11">
    <location>
        <begin position="427"/>
        <end position="436"/>
    </location>
</feature>
<feature type="domain" description="Protein kinase" evidence="12">
    <location>
        <begin position="113"/>
        <end position="443"/>
    </location>
</feature>
<dbReference type="GO" id="GO:0006622">
    <property type="term" value="P:protein targeting to lysosome"/>
    <property type="evidence" value="ECO:0007669"/>
    <property type="project" value="TreeGrafter"/>
</dbReference>
<protein>
    <recommendedName>
        <fullName evidence="9">PX domain-containing protein kinase-like protein</fullName>
    </recommendedName>
    <alternativeName>
        <fullName evidence="10">Modulator of Na,K-ATPase</fullName>
    </alternativeName>
</protein>
<dbReference type="CDD" id="cd06871">
    <property type="entry name" value="PX_MONaKA"/>
    <property type="match status" value="1"/>
</dbReference>
<feature type="domain" description="PX" evidence="13">
    <location>
        <begin position="14"/>
        <end position="126"/>
    </location>
</feature>
<dbReference type="InParanoid" id="A0A6J2PQM0"/>
<dbReference type="GO" id="GO:0005524">
    <property type="term" value="F:ATP binding"/>
    <property type="evidence" value="ECO:0007669"/>
    <property type="project" value="InterPro"/>
</dbReference>
<dbReference type="GO" id="GO:0005770">
    <property type="term" value="C:late endosome"/>
    <property type="evidence" value="ECO:0007669"/>
    <property type="project" value="TreeGrafter"/>
</dbReference>
<keyword evidence="4" id="KW-0963">Cytoplasm</keyword>
<evidence type="ECO:0000259" key="13">
    <source>
        <dbReference type="PROSITE" id="PS50195"/>
    </source>
</evidence>
<dbReference type="PANTHER" id="PTHR22999">
    <property type="entry name" value="PX SERINE/THREONINE KINASE PXK"/>
    <property type="match status" value="1"/>
</dbReference>
<feature type="compositionally biased region" description="Low complexity" evidence="11">
    <location>
        <begin position="482"/>
        <end position="493"/>
    </location>
</feature>
<evidence type="ECO:0000256" key="11">
    <source>
        <dbReference type="SAM" id="MobiDB-lite"/>
    </source>
</evidence>
<feature type="compositionally biased region" description="Pro residues" evidence="11">
    <location>
        <begin position="494"/>
        <end position="503"/>
    </location>
</feature>
<dbReference type="CDD" id="cd22062">
    <property type="entry name" value="WH2_DdVASP-like"/>
    <property type="match status" value="1"/>
</dbReference>
<dbReference type="GO" id="GO:0035091">
    <property type="term" value="F:phosphatidylinositol binding"/>
    <property type="evidence" value="ECO:0007669"/>
    <property type="project" value="InterPro"/>
</dbReference>
<comment type="subcellular location">
    <subcellularLocation>
        <location evidence="1">Cell membrane</location>
        <topology evidence="1">Peripheral membrane protein</topology>
    </subcellularLocation>
    <subcellularLocation>
        <location evidence="2">Cytoplasm</location>
    </subcellularLocation>
</comment>
<dbReference type="Pfam" id="PF02205">
    <property type="entry name" value="WH2"/>
    <property type="match status" value="1"/>
</dbReference>
<dbReference type="RefSeq" id="XP_029288473.1">
    <property type="nucleotide sequence ID" value="XM_029432613.1"/>
</dbReference>
<dbReference type="GO" id="GO:0005769">
    <property type="term" value="C:early endosome"/>
    <property type="evidence" value="ECO:0007669"/>
    <property type="project" value="TreeGrafter"/>
</dbReference>
<feature type="compositionally biased region" description="Basic residues" evidence="11">
    <location>
        <begin position="437"/>
        <end position="448"/>
    </location>
</feature>
<dbReference type="SMART" id="SM00220">
    <property type="entry name" value="S_TKc"/>
    <property type="match status" value="1"/>
</dbReference>
<dbReference type="FunFam" id="3.30.1520.10:FF:000010">
    <property type="entry name" value="PX domain-containing protein kinase-like protein isoform X6"/>
    <property type="match status" value="1"/>
</dbReference>
<dbReference type="InterPro" id="IPR000719">
    <property type="entry name" value="Prot_kinase_dom"/>
</dbReference>